<dbReference type="Pfam" id="PF01606">
    <property type="entry name" value="Arteri_env"/>
    <property type="match status" value="1"/>
</dbReference>
<reference evidence="1" key="1">
    <citation type="journal article" date="2013" name="J. Virol.">
        <title>Exceptional simian hemorrhagic Fever virus diversity in a wild african primate community.</title>
        <authorList>
            <person name="Lauck M."/>
            <person name="Sibley S.D."/>
            <person name="Hyeroba D."/>
            <person name="Tumukunde A."/>
            <person name="Weny G."/>
            <person name="Chapman C.A."/>
            <person name="Ting N."/>
            <person name="Switzer W.M."/>
            <person name="Kuhn J.H."/>
            <person name="Friedrich T.C."/>
            <person name="O'Connor D.H."/>
            <person name="Goldberg T.L."/>
        </authorList>
    </citation>
    <scope>NUCLEOTIDE SEQUENCE</scope>
    <source>
        <strain evidence="1">Krtg09</strain>
    </source>
</reference>
<accession>L0CQL9</accession>
<dbReference type="EMBL" id="JX473850">
    <property type="protein sequence ID" value="AGA19116.1"/>
    <property type="molecule type" value="Genomic_RNA"/>
</dbReference>
<sequence>MAPLWLLPLLATSLCFCNSVCANNATSNSSDPTSRAFCFFLPVANLTFNVTFSALVCKPENVNGTPGGTVVIPAGRASVDNRMGCAILGSQAGAYWSYSAVSEDARYINASVDANVPLQQSHEHVSYMLTALTAFYPEVFGISSGINHTRSINTTTTANGTRICISGAPPPSTDGQSIFQISVQSDLYLAELFRPFILSILLLAMARL</sequence>
<dbReference type="InterPro" id="IPR002556">
    <property type="entry name" value="Arteri_GP3"/>
</dbReference>
<evidence type="ECO:0000313" key="1">
    <source>
        <dbReference type="EMBL" id="AGA19116.1"/>
    </source>
</evidence>
<organismHost>
    <name type="scientific">Macaca</name>
    <name type="common">macaques</name>
    <dbReference type="NCBI Taxonomy" id="9539"/>
</organismHost>
<organismHost>
    <name type="scientific">Erythrocebus patas</name>
    <name type="common">Red guenon</name>
    <name type="synonym">Cercopithecus patas</name>
    <dbReference type="NCBI Taxonomy" id="9538"/>
</organismHost>
<name>L0CQL9_SHFV</name>
<proteinExistence type="predicted"/>
<organism evidence="1">
    <name type="scientific">Simian hemorrhagic fever virus</name>
    <name type="common">SHFV</name>
    <dbReference type="NCBI Taxonomy" id="38143"/>
    <lineage>
        <taxon>Viruses</taxon>
        <taxon>Riboviria</taxon>
        <taxon>Orthornavirae</taxon>
        <taxon>Pisuviricota</taxon>
        <taxon>Pisoniviricetes</taxon>
        <taxon>Nidovirales</taxon>
        <taxon>Arnidovirineae</taxon>
        <taxon>Arteriviridae</taxon>
        <taxon>Simarterivirinae</taxon>
        <taxon>Deltaarterivirus</taxon>
        <taxon>Hedartevirus</taxon>
        <taxon>Deltaarterivirus hemfev</taxon>
    </lineage>
</organism>
<protein>
    <submittedName>
        <fullName evidence="1">ORF2b</fullName>
    </submittedName>
</protein>